<reference evidence="1 2" key="1">
    <citation type="journal article" date="2010" name="Nat. Biotechnol.">
        <title>Genome sequence of the model mushroom Schizophyllum commune.</title>
        <authorList>
            <person name="Ohm R.A."/>
            <person name="de Jong J.F."/>
            <person name="Lugones L.G."/>
            <person name="Aerts A."/>
            <person name="Kothe E."/>
            <person name="Stajich J.E."/>
            <person name="de Vries R.P."/>
            <person name="Record E."/>
            <person name="Levasseur A."/>
            <person name="Baker S.E."/>
            <person name="Bartholomew K.A."/>
            <person name="Coutinho P.M."/>
            <person name="Erdmann S."/>
            <person name="Fowler T.J."/>
            <person name="Gathman A.C."/>
            <person name="Lombard V."/>
            <person name="Henrissat B."/>
            <person name="Knabe N."/>
            <person name="Kuees U."/>
            <person name="Lilly W.W."/>
            <person name="Lindquist E."/>
            <person name="Lucas S."/>
            <person name="Magnuson J.K."/>
            <person name="Piumi F."/>
            <person name="Raudaskoski M."/>
            <person name="Salamov A."/>
            <person name="Schmutz J."/>
            <person name="Schwarze F.W.M.R."/>
            <person name="vanKuyk P.A."/>
            <person name="Horton J.S."/>
            <person name="Grigoriev I.V."/>
            <person name="Woesten H.A.B."/>
        </authorList>
    </citation>
    <scope>NUCLEOTIDE SEQUENCE [LARGE SCALE GENOMIC DNA]</scope>
    <source>
        <strain evidence="2">H4-8 / FGSC 9210</strain>
    </source>
</reference>
<feature type="non-terminal residue" evidence="1">
    <location>
        <position position="112"/>
    </location>
</feature>
<name>D8QKJ9_SCHCM</name>
<dbReference type="OMA" id="LIFECAV"/>
<evidence type="ECO:0000313" key="2">
    <source>
        <dbReference type="Proteomes" id="UP000007431"/>
    </source>
</evidence>
<dbReference type="Proteomes" id="UP000007431">
    <property type="component" value="Unassembled WGS sequence"/>
</dbReference>
<dbReference type="VEuPathDB" id="FungiDB:SCHCODRAFT_02753822"/>
<gene>
    <name evidence="1" type="ORF">SCHCODRAFT_40003</name>
</gene>
<evidence type="ECO:0000313" key="1">
    <source>
        <dbReference type="EMBL" id="EFI91730.1"/>
    </source>
</evidence>
<protein>
    <recommendedName>
        <fullName evidence="3">F-box domain-containing protein</fullName>
    </recommendedName>
</protein>
<accession>D8QKJ9</accession>
<feature type="non-terminal residue" evidence="1">
    <location>
        <position position="1"/>
    </location>
</feature>
<organism evidence="2">
    <name type="scientific">Schizophyllum commune (strain H4-8 / FGSC 9210)</name>
    <name type="common">Split gill fungus</name>
    <dbReference type="NCBI Taxonomy" id="578458"/>
    <lineage>
        <taxon>Eukaryota</taxon>
        <taxon>Fungi</taxon>
        <taxon>Dikarya</taxon>
        <taxon>Basidiomycota</taxon>
        <taxon>Agaricomycotina</taxon>
        <taxon>Agaricomycetes</taxon>
        <taxon>Agaricomycetidae</taxon>
        <taxon>Agaricales</taxon>
        <taxon>Schizophyllaceae</taxon>
        <taxon>Schizophyllum</taxon>
    </lineage>
</organism>
<sequence length="112" mass="12817">HVPSQLERLELERNIASDTASLDAYDNAILHVRQSLQRLHAERKVIEDSLYSKRAMLGPIRRLPSEILTMIISLAIFDAFFCQADSTCIIQHPVLRVCHRWRDLGIAAAPLW</sequence>
<dbReference type="InParanoid" id="D8QKJ9"/>
<dbReference type="EMBL" id="GL377316">
    <property type="protein sequence ID" value="EFI91730.1"/>
    <property type="molecule type" value="Genomic_DNA"/>
</dbReference>
<dbReference type="AlphaFoldDB" id="D8QKJ9"/>
<dbReference type="HOGENOM" id="CLU_018544_3_2_1"/>
<keyword evidence="2" id="KW-1185">Reference proteome</keyword>
<evidence type="ECO:0008006" key="3">
    <source>
        <dbReference type="Google" id="ProtNLM"/>
    </source>
</evidence>
<proteinExistence type="predicted"/>